<dbReference type="Pfam" id="PF02517">
    <property type="entry name" value="Rce1-like"/>
    <property type="match status" value="1"/>
</dbReference>
<dbReference type="EMBL" id="UGZE01000001">
    <property type="protein sequence ID" value="SUJ10705.1"/>
    <property type="molecule type" value="Genomic_DNA"/>
</dbReference>
<dbReference type="GO" id="GO:0006508">
    <property type="term" value="P:proteolysis"/>
    <property type="evidence" value="ECO:0007669"/>
    <property type="project" value="UniProtKB-KW"/>
</dbReference>
<dbReference type="GO" id="GO:0004175">
    <property type="term" value="F:endopeptidase activity"/>
    <property type="evidence" value="ECO:0007669"/>
    <property type="project" value="UniProtKB-ARBA"/>
</dbReference>
<dbReference type="InterPro" id="IPR003675">
    <property type="entry name" value="Rce1/LyrA-like_dom"/>
</dbReference>
<dbReference type="AlphaFoldDB" id="A0A380C2V7"/>
<keyword evidence="1" id="KW-0812">Transmembrane</keyword>
<feature type="transmembrane region" description="Helical" evidence="1">
    <location>
        <begin position="210"/>
        <end position="226"/>
    </location>
</feature>
<feature type="transmembrane region" description="Helical" evidence="1">
    <location>
        <begin position="102"/>
        <end position="120"/>
    </location>
</feature>
<evidence type="ECO:0000313" key="5">
    <source>
        <dbReference type="Proteomes" id="UP000254956"/>
    </source>
</evidence>
<sequence length="253" mass="29455">MSSKTSQNTIHNEADNYWQRSNLVKRDFWLIPIYLIATNILVLLLVYLVTQFNVDFIELEHPIYIISSILSSVILLYIFYLMHRKHQIINIALQRFRQLKPYTMLFVSTYIASTILIYIYEWLTTFLPESLQYSETQNQMELLSLFDNPWLLPLLFIDIVILTPFVEEMLFRHLLIHELGKKFTYTLMTIISIVVFGCLHMTGAQSPFEIGSYLILGGSIVFVYLITGKNLAAAVTFHMLNNLVAFILIVVTL</sequence>
<keyword evidence="3" id="KW-0378">Hydrolase</keyword>
<dbReference type="GO" id="GO:0080120">
    <property type="term" value="P:CAAX-box protein maturation"/>
    <property type="evidence" value="ECO:0007669"/>
    <property type="project" value="UniProtKB-ARBA"/>
</dbReference>
<evidence type="ECO:0000313" key="3">
    <source>
        <dbReference type="EMBL" id="GEQ00335.1"/>
    </source>
</evidence>
<protein>
    <submittedName>
        <fullName evidence="3">CAAX amino protease</fullName>
    </submittedName>
    <submittedName>
        <fullName evidence="4">Protein of pXO2-46</fullName>
    </submittedName>
</protein>
<feature type="domain" description="CAAX prenyl protease 2/Lysostaphin resistance protein A-like" evidence="2">
    <location>
        <begin position="150"/>
        <end position="244"/>
    </location>
</feature>
<keyword evidence="1" id="KW-1133">Transmembrane helix</keyword>
<evidence type="ECO:0000313" key="6">
    <source>
        <dbReference type="Proteomes" id="UP000321598"/>
    </source>
</evidence>
<reference evidence="3 6" key="2">
    <citation type="submission" date="2019-07" db="EMBL/GenBank/DDBJ databases">
        <title>Whole genome shotgun sequence of Staphylococcus arlettae NBRC 109765.</title>
        <authorList>
            <person name="Hosoyama A."/>
            <person name="Uohara A."/>
            <person name="Ohji S."/>
            <person name="Ichikawa N."/>
        </authorList>
    </citation>
    <scope>NUCLEOTIDE SEQUENCE [LARGE SCALE GENOMIC DNA]</scope>
    <source>
        <strain evidence="3 6">NBRC 109765</strain>
    </source>
</reference>
<keyword evidence="6" id="KW-1185">Reference proteome</keyword>
<organism evidence="4 5">
    <name type="scientific">Staphylococcus arlettae</name>
    <dbReference type="NCBI Taxonomy" id="29378"/>
    <lineage>
        <taxon>Bacteria</taxon>
        <taxon>Bacillati</taxon>
        <taxon>Bacillota</taxon>
        <taxon>Bacilli</taxon>
        <taxon>Bacillales</taxon>
        <taxon>Staphylococcaceae</taxon>
        <taxon>Staphylococcus</taxon>
    </lineage>
</organism>
<evidence type="ECO:0000256" key="1">
    <source>
        <dbReference type="SAM" id="Phobius"/>
    </source>
</evidence>
<feature type="transmembrane region" description="Helical" evidence="1">
    <location>
        <begin position="150"/>
        <end position="171"/>
    </location>
</feature>
<accession>A0A380C2V7</accession>
<dbReference type="Proteomes" id="UP000321598">
    <property type="component" value="Unassembled WGS sequence"/>
</dbReference>
<dbReference type="Proteomes" id="UP000254956">
    <property type="component" value="Unassembled WGS sequence"/>
</dbReference>
<name>A0A380C2V7_9STAP</name>
<keyword evidence="1" id="KW-0472">Membrane</keyword>
<evidence type="ECO:0000259" key="2">
    <source>
        <dbReference type="Pfam" id="PF02517"/>
    </source>
</evidence>
<dbReference type="EMBL" id="BKAV01000011">
    <property type="protein sequence ID" value="GEQ00335.1"/>
    <property type="molecule type" value="Genomic_DNA"/>
</dbReference>
<proteinExistence type="predicted"/>
<feature type="transmembrane region" description="Helical" evidence="1">
    <location>
        <begin position="61"/>
        <end position="81"/>
    </location>
</feature>
<dbReference type="RefSeq" id="WP_002510023.1">
    <property type="nucleotide sequence ID" value="NZ_BKAV01000011.1"/>
</dbReference>
<feature type="transmembrane region" description="Helical" evidence="1">
    <location>
        <begin position="183"/>
        <end position="204"/>
    </location>
</feature>
<dbReference type="OrthoDB" id="2411709at2"/>
<dbReference type="InterPro" id="IPR052710">
    <property type="entry name" value="CAAX_protease"/>
</dbReference>
<dbReference type="PANTHER" id="PTHR36435">
    <property type="entry name" value="SLR1288 PROTEIN"/>
    <property type="match status" value="1"/>
</dbReference>
<dbReference type="PANTHER" id="PTHR36435:SF1">
    <property type="entry name" value="CAAX AMINO TERMINAL PROTEASE FAMILY PROTEIN"/>
    <property type="match status" value="1"/>
</dbReference>
<reference evidence="4 5" key="1">
    <citation type="submission" date="2018-06" db="EMBL/GenBank/DDBJ databases">
        <authorList>
            <consortium name="Pathogen Informatics"/>
            <person name="Doyle S."/>
        </authorList>
    </citation>
    <scope>NUCLEOTIDE SEQUENCE [LARGE SCALE GENOMIC DNA]</scope>
    <source>
        <strain evidence="4 5">NCTC12413</strain>
    </source>
</reference>
<feature type="transmembrane region" description="Helical" evidence="1">
    <location>
        <begin position="231"/>
        <end position="251"/>
    </location>
</feature>
<evidence type="ECO:0000313" key="4">
    <source>
        <dbReference type="EMBL" id="SUJ10705.1"/>
    </source>
</evidence>
<dbReference type="STRING" id="1212545.SARL_06474"/>
<feature type="transmembrane region" description="Helical" evidence="1">
    <location>
        <begin position="28"/>
        <end position="49"/>
    </location>
</feature>
<gene>
    <name evidence="4" type="ORF">NCTC12413_00512</name>
    <name evidence="3" type="ORF">SAR03_13720</name>
</gene>
<keyword evidence="3" id="KW-0645">Protease</keyword>